<evidence type="ECO:0000313" key="1">
    <source>
        <dbReference type="EMBL" id="SEQ27323.1"/>
    </source>
</evidence>
<gene>
    <name evidence="1" type="ORF">SAMN05216522_1027</name>
</gene>
<name>A0A1H9EQ28_9GAMM</name>
<evidence type="ECO:0000313" key="2">
    <source>
        <dbReference type="Proteomes" id="UP000242515"/>
    </source>
</evidence>
<dbReference type="OrthoDB" id="7067827at2"/>
<dbReference type="STRING" id="988801.SAMN05216522_1027"/>
<protein>
    <submittedName>
        <fullName evidence="1">Uncharacterized protein</fullName>
    </submittedName>
</protein>
<dbReference type="AlphaFoldDB" id="A0A1H9EQ28"/>
<dbReference type="EMBL" id="FOGC01000002">
    <property type="protein sequence ID" value="SEQ27323.1"/>
    <property type="molecule type" value="Genomic_DNA"/>
</dbReference>
<organism evidence="1 2">
    <name type="scientific">Rosenbergiella nectarea</name>
    <dbReference type="NCBI Taxonomy" id="988801"/>
    <lineage>
        <taxon>Bacteria</taxon>
        <taxon>Pseudomonadati</taxon>
        <taxon>Pseudomonadota</taxon>
        <taxon>Gammaproteobacteria</taxon>
        <taxon>Enterobacterales</taxon>
        <taxon>Erwiniaceae</taxon>
        <taxon>Rosenbergiella</taxon>
    </lineage>
</organism>
<dbReference type="Proteomes" id="UP000242515">
    <property type="component" value="Unassembled WGS sequence"/>
</dbReference>
<sequence length="73" mass="7367">MSTPKNLVTPDYKYTYPSERAYADESTSALGAETIYDPAKSGADYGITDPAVTVKVTAGGAANGSSDNGATGG</sequence>
<reference evidence="2" key="1">
    <citation type="submission" date="2016-10" db="EMBL/GenBank/DDBJ databases">
        <authorList>
            <person name="Varghese N."/>
            <person name="Submissions S."/>
        </authorList>
    </citation>
    <scope>NUCLEOTIDE SEQUENCE [LARGE SCALE GENOMIC DNA]</scope>
    <source>
        <strain evidence="2">8N4</strain>
    </source>
</reference>
<proteinExistence type="predicted"/>
<keyword evidence="2" id="KW-1185">Reference proteome</keyword>
<dbReference type="RefSeq" id="WP_092672490.1">
    <property type="nucleotide sequence ID" value="NZ_FOGC01000002.1"/>
</dbReference>
<accession>A0A1H9EQ28</accession>